<dbReference type="OrthoDB" id="3926619at2759"/>
<evidence type="ECO:0000313" key="3">
    <source>
        <dbReference type="Proteomes" id="UP000799772"/>
    </source>
</evidence>
<comment type="caution">
    <text evidence="2">The sequence shown here is derived from an EMBL/GenBank/DDBJ whole genome shotgun (WGS) entry which is preliminary data.</text>
</comment>
<keyword evidence="3" id="KW-1185">Reference proteome</keyword>
<feature type="region of interest" description="Disordered" evidence="1">
    <location>
        <begin position="303"/>
        <end position="346"/>
    </location>
</feature>
<dbReference type="Proteomes" id="UP000799772">
    <property type="component" value="Unassembled WGS sequence"/>
</dbReference>
<feature type="region of interest" description="Disordered" evidence="1">
    <location>
        <begin position="261"/>
        <end position="287"/>
    </location>
</feature>
<feature type="compositionally biased region" description="Polar residues" evidence="1">
    <location>
        <begin position="150"/>
        <end position="160"/>
    </location>
</feature>
<evidence type="ECO:0000313" key="2">
    <source>
        <dbReference type="EMBL" id="KAF2096142.1"/>
    </source>
</evidence>
<dbReference type="AlphaFoldDB" id="A0A9P4IAJ3"/>
<gene>
    <name evidence="2" type="ORF">NA57DRAFT_59200</name>
</gene>
<dbReference type="EMBL" id="ML978130">
    <property type="protein sequence ID" value="KAF2096142.1"/>
    <property type="molecule type" value="Genomic_DNA"/>
</dbReference>
<name>A0A9P4IAJ3_9PEZI</name>
<feature type="region of interest" description="Disordered" evidence="1">
    <location>
        <begin position="358"/>
        <end position="420"/>
    </location>
</feature>
<feature type="region of interest" description="Disordered" evidence="1">
    <location>
        <begin position="148"/>
        <end position="208"/>
    </location>
</feature>
<feature type="compositionally biased region" description="Pro residues" evidence="1">
    <location>
        <begin position="321"/>
        <end position="337"/>
    </location>
</feature>
<feature type="compositionally biased region" description="Acidic residues" evidence="1">
    <location>
        <begin position="96"/>
        <end position="112"/>
    </location>
</feature>
<organism evidence="2 3">
    <name type="scientific">Rhizodiscina lignyota</name>
    <dbReference type="NCBI Taxonomy" id="1504668"/>
    <lineage>
        <taxon>Eukaryota</taxon>
        <taxon>Fungi</taxon>
        <taxon>Dikarya</taxon>
        <taxon>Ascomycota</taxon>
        <taxon>Pezizomycotina</taxon>
        <taxon>Dothideomycetes</taxon>
        <taxon>Pleosporomycetidae</taxon>
        <taxon>Aulographales</taxon>
        <taxon>Rhizodiscinaceae</taxon>
        <taxon>Rhizodiscina</taxon>
    </lineage>
</organism>
<feature type="region of interest" description="Disordered" evidence="1">
    <location>
        <begin position="83"/>
        <end position="112"/>
    </location>
</feature>
<feature type="compositionally biased region" description="Low complexity" evidence="1">
    <location>
        <begin position="267"/>
        <end position="280"/>
    </location>
</feature>
<reference evidence="2" key="1">
    <citation type="journal article" date="2020" name="Stud. Mycol.">
        <title>101 Dothideomycetes genomes: a test case for predicting lifestyles and emergence of pathogens.</title>
        <authorList>
            <person name="Haridas S."/>
            <person name="Albert R."/>
            <person name="Binder M."/>
            <person name="Bloem J."/>
            <person name="Labutti K."/>
            <person name="Salamov A."/>
            <person name="Andreopoulos B."/>
            <person name="Baker S."/>
            <person name="Barry K."/>
            <person name="Bills G."/>
            <person name="Bluhm B."/>
            <person name="Cannon C."/>
            <person name="Castanera R."/>
            <person name="Culley D."/>
            <person name="Daum C."/>
            <person name="Ezra D."/>
            <person name="Gonzalez J."/>
            <person name="Henrissat B."/>
            <person name="Kuo A."/>
            <person name="Liang C."/>
            <person name="Lipzen A."/>
            <person name="Lutzoni F."/>
            <person name="Magnuson J."/>
            <person name="Mondo S."/>
            <person name="Nolan M."/>
            <person name="Ohm R."/>
            <person name="Pangilinan J."/>
            <person name="Park H.-J."/>
            <person name="Ramirez L."/>
            <person name="Alfaro M."/>
            <person name="Sun H."/>
            <person name="Tritt A."/>
            <person name="Yoshinaga Y."/>
            <person name="Zwiers L.-H."/>
            <person name="Turgeon B."/>
            <person name="Goodwin S."/>
            <person name="Spatafora J."/>
            <person name="Crous P."/>
            <person name="Grigoriev I."/>
        </authorList>
    </citation>
    <scope>NUCLEOTIDE SEQUENCE</scope>
    <source>
        <strain evidence="2">CBS 133067</strain>
    </source>
</reference>
<proteinExistence type="predicted"/>
<sequence length="420" mass="46500">MAVSLPPHIQQWTMQVLGKEVFGSTRVTRAERSNSGSTSPDFDNDYKFDLANEEIYQTADEKEIEIDYQERYLSSEEDLSPMEEFDDNESFHSFDNEEEIIESEESDDDDFDEEKAIEAYAAQEWKADVTATVVSFYTGRAKVVEVLPSPASSPTTSQIPSRDASLVKTGNNRARPRPLISNNRVTRLSSDSTPQMSLPPRESSLENANSFSNRMSNVRNEPQRSSIYTINTATTSPPRFFHNNRRASVADPAALAHEPFWPLMPDRPVTPATPTTPTAETPRKPRHGRLKSLSRLGLFKSATKSRADGLRSTSSTHLPYTAPPMPSYPAPPPPIPAPLTRGTFAPAPFVRPQTAKLVARGADERDSGISEVAAMLGGRRKGRGAGSDGDDEVTDGEGIVRERRASRQKLRKRKSVYGLD</sequence>
<feature type="compositionally biased region" description="Polar residues" evidence="1">
    <location>
        <begin position="180"/>
        <end position="196"/>
    </location>
</feature>
<accession>A0A9P4IAJ3</accession>
<feature type="compositionally biased region" description="Basic residues" evidence="1">
    <location>
        <begin position="406"/>
        <end position="420"/>
    </location>
</feature>
<protein>
    <submittedName>
        <fullName evidence="2">Uncharacterized protein</fullName>
    </submittedName>
</protein>
<evidence type="ECO:0000256" key="1">
    <source>
        <dbReference type="SAM" id="MobiDB-lite"/>
    </source>
</evidence>